<dbReference type="PANTHER" id="PTHR43070:SF3">
    <property type="entry name" value="HOMOSERINE DEHYDROGENASE"/>
    <property type="match status" value="1"/>
</dbReference>
<dbReference type="PANTHER" id="PTHR43070">
    <property type="match status" value="1"/>
</dbReference>
<proteinExistence type="predicted"/>
<protein>
    <recommendedName>
        <fullName evidence="3">Homoserine dehydrogenase catalytic domain-containing protein</fullName>
    </recommendedName>
</protein>
<dbReference type="Gene3D" id="3.30.360.10">
    <property type="entry name" value="Dihydrodipicolinate Reductase, domain 2"/>
    <property type="match status" value="1"/>
</dbReference>
<feature type="domain" description="Homoserine dehydrogenase catalytic" evidence="3">
    <location>
        <begin position="515"/>
        <end position="631"/>
    </location>
</feature>
<keyword evidence="5" id="KW-1185">Reference proteome</keyword>
<accession>A0AAV9IQZ5</accession>
<dbReference type="Pfam" id="PF00742">
    <property type="entry name" value="Homoserine_dh"/>
    <property type="match status" value="1"/>
</dbReference>
<name>A0AAV9IQZ5_CYACA</name>
<evidence type="ECO:0000256" key="1">
    <source>
        <dbReference type="ARBA" id="ARBA00022857"/>
    </source>
</evidence>
<dbReference type="InterPro" id="IPR011147">
    <property type="entry name" value="Bifunc_Aspkin/hSer_DH"/>
</dbReference>
<evidence type="ECO:0000256" key="2">
    <source>
        <dbReference type="ARBA" id="ARBA00023002"/>
    </source>
</evidence>
<dbReference type="Proteomes" id="UP001301350">
    <property type="component" value="Unassembled WGS sequence"/>
</dbReference>
<dbReference type="GO" id="GO:0009067">
    <property type="term" value="P:aspartate family amino acid biosynthetic process"/>
    <property type="evidence" value="ECO:0007669"/>
    <property type="project" value="InterPro"/>
</dbReference>
<evidence type="ECO:0000313" key="5">
    <source>
        <dbReference type="Proteomes" id="UP001301350"/>
    </source>
</evidence>
<dbReference type="GO" id="GO:0004412">
    <property type="term" value="F:homoserine dehydrogenase activity"/>
    <property type="evidence" value="ECO:0007669"/>
    <property type="project" value="InterPro"/>
</dbReference>
<gene>
    <name evidence="4" type="ORF">CDCA_CDCA02G0646</name>
</gene>
<comment type="caution">
    <text evidence="4">The sequence shown here is derived from an EMBL/GenBank/DDBJ whole genome shotgun (WGS) entry which is preliminary data.</text>
</comment>
<dbReference type="AlphaFoldDB" id="A0AAV9IQZ5"/>
<dbReference type="InterPro" id="IPR001342">
    <property type="entry name" value="HDH_cat"/>
</dbReference>
<sequence>MTIWTAALTPCTQLSRATVRLAATIDSEQPDPLLWSEVLEAAQQLALLWGREEAEHTRSGVAMRVPGAQAIFPAVRALQDATEALHRCVQEALSLSDRPGNEGVLATTTERANRIVGSLFQYIVALIPAEPSPPLTLPAHPPTRDTCRIELCLILGGRIGCEYLRLLLLHFGIRWQPPNVPNAPSSESNAPQIASDAEARFRAMPVRIVAIAVSHQHVVRIERYDTLCQLLQVGAELPSLQAPEPSASPLWDEIERWCAQTAAASGTSIPGCLVVDSSEASQLPSVHRWLHSCPHAAVVSCNQTCLVEPLASPGSSTPWTAEAWLDIVAHPRFRCEPSVSAGLPILPFLHERRRHGERVWRLQALLSVPLNQIFELLQADVSLLEAVRQVRAAGVLDSGDVREELSGVPVLERAVILARAAMSADGNVLNCEPGRDILLEPVYDPERHAMTPCTPLCIEHRRPDSMSVACRTRAEVHPASFLEETARAEAAAPPPPTVLRNGCLSGHGFWHRSEGLASLNRRYVAWVDQARRRGLVLRFVAEVRLGEAPEGANVGGMQFCRHNRREEQASRAVVQVGPAMVDPRRSPLGSVGEGAAAVAVHYERYGEVPAMAVFVGRGKDVDSTAAALLQETLQVAREWGVKMRRAEG</sequence>
<reference evidence="4 5" key="1">
    <citation type="submission" date="2022-07" db="EMBL/GenBank/DDBJ databases">
        <title>Genome-wide signatures of adaptation to extreme environments.</title>
        <authorList>
            <person name="Cho C.H."/>
            <person name="Yoon H.S."/>
        </authorList>
    </citation>
    <scope>NUCLEOTIDE SEQUENCE [LARGE SCALE GENOMIC DNA]</scope>
    <source>
        <strain evidence="4 5">DBV 063 E5</strain>
    </source>
</reference>
<evidence type="ECO:0000259" key="3">
    <source>
        <dbReference type="Pfam" id="PF00742"/>
    </source>
</evidence>
<evidence type="ECO:0000313" key="4">
    <source>
        <dbReference type="EMBL" id="KAK4534621.1"/>
    </source>
</evidence>
<keyword evidence="1" id="KW-0521">NADP</keyword>
<keyword evidence="2" id="KW-0560">Oxidoreductase</keyword>
<dbReference type="EMBL" id="JANCYW010000002">
    <property type="protein sequence ID" value="KAK4534621.1"/>
    <property type="molecule type" value="Genomic_DNA"/>
</dbReference>
<organism evidence="4 5">
    <name type="scientific">Cyanidium caldarium</name>
    <name type="common">Red alga</name>
    <dbReference type="NCBI Taxonomy" id="2771"/>
    <lineage>
        <taxon>Eukaryota</taxon>
        <taxon>Rhodophyta</taxon>
        <taxon>Bangiophyceae</taxon>
        <taxon>Cyanidiales</taxon>
        <taxon>Cyanidiaceae</taxon>
        <taxon>Cyanidium</taxon>
    </lineage>
</organism>